<dbReference type="EC" id="2.7.13.3" evidence="2"/>
<proteinExistence type="predicted"/>
<dbReference type="Gene3D" id="1.10.8.500">
    <property type="entry name" value="HAMP domain in histidine kinase"/>
    <property type="match status" value="1"/>
</dbReference>
<evidence type="ECO:0000256" key="1">
    <source>
        <dbReference type="ARBA" id="ARBA00000085"/>
    </source>
</evidence>
<keyword evidence="4" id="KW-0547">Nucleotide-binding</keyword>
<evidence type="ECO:0000256" key="5">
    <source>
        <dbReference type="ARBA" id="ARBA00022777"/>
    </source>
</evidence>
<sequence>MTAASEIAAAAPVAGSRSTGSLRRRLLAAFVGLSALVVIAAAIAVFSLWLNRQSHDRIANQAIPIATTALDLTRVAQEIVETVPDLASAPSAQAQAELNSALVTRVDQLDALLDEMSGYDLEARSVSAIERSASLFAANIDAINRMVSARIAVESTLDKQVATGREAVEGIRVLLDGYTEDQAEGLARVLAADPLIIKQRLRLLRARSEADGIGLLLETFASRDMGEATRNAQSGMAILRAAVEDLAPADRDVLTAKLSVLDDVLTGADSLASQTAFRQQLSAAADQALRENSDLGARFGAAVDRMVNAAKGDVAAANQHAAKVQRTAFWLLLSVVRATIASSVLIVRFYVQKNILARLKALTESMMAIAGGNLSATIPEPTGDELGSMAAALNVFRNTAVEVRDSNLREIRETRSRLYHAIENIQEGFALFDKDDALTLANAQFSALLLCNEGIVATGTIFGEVLMRMQETGVPAHAPSDWLSEAHAYHRNPEGTQIWELVDDRWIGLTERRTDDGGRVVVVTDLTAIKRHEKELDALVEQLRRASDAKSSFIANVSHELRTPLTAVLAALRIRNQRLRAWFRPQFRER</sequence>
<feature type="domain" description="HAMP" evidence="9">
    <location>
        <begin position="353"/>
        <end position="405"/>
    </location>
</feature>
<evidence type="ECO:0000256" key="3">
    <source>
        <dbReference type="ARBA" id="ARBA00022679"/>
    </source>
</evidence>
<organism evidence="10 11">
    <name type="scientific">Albidovulum marisflavi</name>
    <dbReference type="NCBI Taxonomy" id="2984159"/>
    <lineage>
        <taxon>Bacteria</taxon>
        <taxon>Pseudomonadati</taxon>
        <taxon>Pseudomonadota</taxon>
        <taxon>Alphaproteobacteria</taxon>
        <taxon>Rhodobacterales</taxon>
        <taxon>Paracoccaceae</taxon>
        <taxon>Albidovulum</taxon>
    </lineage>
</organism>
<dbReference type="Pfam" id="PF12860">
    <property type="entry name" value="PAS_7"/>
    <property type="match status" value="1"/>
</dbReference>
<dbReference type="RefSeq" id="WP_263733126.1">
    <property type="nucleotide sequence ID" value="NZ_JAOWKY010000001.1"/>
</dbReference>
<dbReference type="Pfam" id="PF00672">
    <property type="entry name" value="HAMP"/>
    <property type="match status" value="1"/>
</dbReference>
<dbReference type="EMBL" id="JAOWKY010000001">
    <property type="protein sequence ID" value="MCV2867478.1"/>
    <property type="molecule type" value="Genomic_DNA"/>
</dbReference>
<keyword evidence="11" id="KW-1185">Reference proteome</keyword>
<dbReference type="Gene3D" id="1.10.287.130">
    <property type="match status" value="1"/>
</dbReference>
<evidence type="ECO:0000259" key="9">
    <source>
        <dbReference type="PROSITE" id="PS50885"/>
    </source>
</evidence>
<dbReference type="CDD" id="cd00082">
    <property type="entry name" value="HisKA"/>
    <property type="match status" value="1"/>
</dbReference>
<accession>A0ABT2Z8K7</accession>
<dbReference type="PROSITE" id="PS50885">
    <property type="entry name" value="HAMP"/>
    <property type="match status" value="1"/>
</dbReference>
<keyword evidence="5" id="KW-0418">Kinase</keyword>
<keyword evidence="7" id="KW-0902">Two-component regulatory system</keyword>
<name>A0ABT2Z8K7_9RHOB</name>
<evidence type="ECO:0000256" key="7">
    <source>
        <dbReference type="ARBA" id="ARBA00023012"/>
    </source>
</evidence>
<dbReference type="PANTHER" id="PTHR42878">
    <property type="entry name" value="TWO-COMPONENT HISTIDINE KINASE"/>
    <property type="match status" value="1"/>
</dbReference>
<dbReference type="Pfam" id="PF00512">
    <property type="entry name" value="HisKA"/>
    <property type="match status" value="1"/>
</dbReference>
<comment type="caution">
    <text evidence="10">The sequence shown here is derived from an EMBL/GenBank/DDBJ whole genome shotgun (WGS) entry which is preliminary data.</text>
</comment>
<reference evidence="10 11" key="1">
    <citation type="submission" date="2022-10" db="EMBL/GenBank/DDBJ databases">
        <title>Defluviimonas sp. nov., isolated from ocean surface water.</title>
        <authorList>
            <person name="He W."/>
            <person name="Wang L."/>
            <person name="Zhang D.-F."/>
        </authorList>
    </citation>
    <scope>NUCLEOTIDE SEQUENCE [LARGE SCALE GENOMIC DNA]</scope>
    <source>
        <strain evidence="10 11">WL0002</strain>
    </source>
</reference>
<keyword evidence="3" id="KW-0808">Transferase</keyword>
<dbReference type="SUPFAM" id="SSF47384">
    <property type="entry name" value="Homodimeric domain of signal transducing histidine kinase"/>
    <property type="match status" value="1"/>
</dbReference>
<dbReference type="Gene3D" id="1.20.58.920">
    <property type="match status" value="1"/>
</dbReference>
<keyword evidence="8" id="KW-0812">Transmembrane</keyword>
<feature type="transmembrane region" description="Helical" evidence="8">
    <location>
        <begin position="328"/>
        <end position="351"/>
    </location>
</feature>
<evidence type="ECO:0000256" key="6">
    <source>
        <dbReference type="ARBA" id="ARBA00022840"/>
    </source>
</evidence>
<keyword evidence="8" id="KW-0472">Membrane</keyword>
<dbReference type="SMART" id="SM00304">
    <property type="entry name" value="HAMP"/>
    <property type="match status" value="1"/>
</dbReference>
<protein>
    <recommendedName>
        <fullName evidence="2">histidine kinase</fullName>
        <ecNumber evidence="2">2.7.13.3</ecNumber>
    </recommendedName>
</protein>
<dbReference type="InterPro" id="IPR036097">
    <property type="entry name" value="HisK_dim/P_sf"/>
</dbReference>
<dbReference type="Proteomes" id="UP001652542">
    <property type="component" value="Unassembled WGS sequence"/>
</dbReference>
<gene>
    <name evidence="10" type="ORF">OEW28_02420</name>
</gene>
<evidence type="ECO:0000313" key="11">
    <source>
        <dbReference type="Proteomes" id="UP001652542"/>
    </source>
</evidence>
<dbReference type="InterPro" id="IPR050351">
    <property type="entry name" value="BphY/WalK/GraS-like"/>
</dbReference>
<evidence type="ECO:0000313" key="10">
    <source>
        <dbReference type="EMBL" id="MCV2867478.1"/>
    </source>
</evidence>
<keyword evidence="8" id="KW-1133">Transmembrane helix</keyword>
<keyword evidence="6" id="KW-0067">ATP-binding</keyword>
<dbReference type="SUPFAM" id="SSF158472">
    <property type="entry name" value="HAMP domain-like"/>
    <property type="match status" value="1"/>
</dbReference>
<dbReference type="InterPro" id="IPR038188">
    <property type="entry name" value="TorS_sensor_sf"/>
</dbReference>
<dbReference type="Gene3D" id="3.30.450.20">
    <property type="entry name" value="PAS domain"/>
    <property type="match status" value="1"/>
</dbReference>
<dbReference type="InterPro" id="IPR003661">
    <property type="entry name" value="HisK_dim/P_dom"/>
</dbReference>
<evidence type="ECO:0000256" key="8">
    <source>
        <dbReference type="SAM" id="Phobius"/>
    </source>
</evidence>
<dbReference type="PANTHER" id="PTHR42878:SF7">
    <property type="entry name" value="SENSOR HISTIDINE KINASE GLRK"/>
    <property type="match status" value="1"/>
</dbReference>
<evidence type="ECO:0000256" key="2">
    <source>
        <dbReference type="ARBA" id="ARBA00012438"/>
    </source>
</evidence>
<dbReference type="CDD" id="cd06225">
    <property type="entry name" value="HAMP"/>
    <property type="match status" value="1"/>
</dbReference>
<comment type="catalytic activity">
    <reaction evidence="1">
        <text>ATP + protein L-histidine = ADP + protein N-phospho-L-histidine.</text>
        <dbReference type="EC" id="2.7.13.3"/>
    </reaction>
</comment>
<dbReference type="InterPro" id="IPR003660">
    <property type="entry name" value="HAMP_dom"/>
</dbReference>
<feature type="transmembrane region" description="Helical" evidence="8">
    <location>
        <begin position="26"/>
        <end position="50"/>
    </location>
</feature>
<evidence type="ECO:0000256" key="4">
    <source>
        <dbReference type="ARBA" id="ARBA00022741"/>
    </source>
</evidence>